<dbReference type="AlphaFoldDB" id="A0A409XDN8"/>
<sequence>MSYAKTYSKLIATKENNKEEEEVPKVDEPEPQLEKYDLASGVLLRTTSAAVTASESIIGKKETPPATEAEAESPAPIPIPTPTPARTQLETEHLITSLLHTRIADVVFAILGRRAIRVSREVFGCSEEVEGGGDEDMDLFCDDGD</sequence>
<keyword evidence="3" id="KW-1185">Reference proteome</keyword>
<dbReference type="InParanoid" id="A0A409XDN8"/>
<feature type="region of interest" description="Disordered" evidence="1">
    <location>
        <begin position="1"/>
        <end position="30"/>
    </location>
</feature>
<dbReference type="EMBL" id="NHYD01002005">
    <property type="protein sequence ID" value="PPQ88844.1"/>
    <property type="molecule type" value="Genomic_DNA"/>
</dbReference>
<gene>
    <name evidence="2" type="ORF">CVT25_010443</name>
</gene>
<evidence type="ECO:0000256" key="1">
    <source>
        <dbReference type="SAM" id="MobiDB-lite"/>
    </source>
</evidence>
<protein>
    <submittedName>
        <fullName evidence="2">Uncharacterized protein</fullName>
    </submittedName>
</protein>
<evidence type="ECO:0000313" key="2">
    <source>
        <dbReference type="EMBL" id="PPQ88844.1"/>
    </source>
</evidence>
<organism evidence="2 3">
    <name type="scientific">Psilocybe cyanescens</name>
    <dbReference type="NCBI Taxonomy" id="93625"/>
    <lineage>
        <taxon>Eukaryota</taxon>
        <taxon>Fungi</taxon>
        <taxon>Dikarya</taxon>
        <taxon>Basidiomycota</taxon>
        <taxon>Agaricomycotina</taxon>
        <taxon>Agaricomycetes</taxon>
        <taxon>Agaricomycetidae</taxon>
        <taxon>Agaricales</taxon>
        <taxon>Agaricineae</taxon>
        <taxon>Strophariaceae</taxon>
        <taxon>Psilocybe</taxon>
    </lineage>
</organism>
<accession>A0A409XDN8</accession>
<reference evidence="2 3" key="1">
    <citation type="journal article" date="2018" name="Evol. Lett.">
        <title>Horizontal gene cluster transfer increased hallucinogenic mushroom diversity.</title>
        <authorList>
            <person name="Reynolds H.T."/>
            <person name="Vijayakumar V."/>
            <person name="Gluck-Thaler E."/>
            <person name="Korotkin H.B."/>
            <person name="Matheny P.B."/>
            <person name="Slot J.C."/>
        </authorList>
    </citation>
    <scope>NUCLEOTIDE SEQUENCE [LARGE SCALE GENOMIC DNA]</scope>
    <source>
        <strain evidence="2 3">2631</strain>
    </source>
</reference>
<feature type="region of interest" description="Disordered" evidence="1">
    <location>
        <begin position="54"/>
        <end position="85"/>
    </location>
</feature>
<comment type="caution">
    <text evidence="2">The sequence shown here is derived from an EMBL/GenBank/DDBJ whole genome shotgun (WGS) entry which is preliminary data.</text>
</comment>
<proteinExistence type="predicted"/>
<dbReference type="Proteomes" id="UP000283269">
    <property type="component" value="Unassembled WGS sequence"/>
</dbReference>
<name>A0A409XDN8_PSICY</name>
<feature type="compositionally biased region" description="Low complexity" evidence="1">
    <location>
        <begin position="64"/>
        <end position="74"/>
    </location>
</feature>
<evidence type="ECO:0000313" key="3">
    <source>
        <dbReference type="Proteomes" id="UP000283269"/>
    </source>
</evidence>